<evidence type="ECO:0000313" key="3">
    <source>
        <dbReference type="EMBL" id="EFX76990.1"/>
    </source>
</evidence>
<protein>
    <submittedName>
        <fullName evidence="3">Uncharacterized protein</fullName>
    </submittedName>
</protein>
<proteinExistence type="predicted"/>
<accession>E9GU83</accession>
<sequence length="713" mass="80597">MVATALVFKVWVLSGLVCLSQLTSTCASAPSSTSDLQSTNFNGTQGLVDGGKVTKSMSESNKNNSVTVMKTWRSRFERMTQTSRKLNAKSLVSPQLTLDKIYLFIDTVNNILNGNTSDTKFNRMVKTWGVLYTSSGAQALNNFLNMWVSLWTVIDAVANIFRAYETRFLNTFNENQPPEPNPLEDLQASLDDANNNIAAVSGLFQTLARMGEVDDTEMFDDGQAQILKRTLPQDPLQEEDDDTENNRAAAHYERSDRERKDPVYSKGQEVNILASQRSQLETNRHSFSPAKFGSDSANNRQNLLYSITERNAHNLNPVSDSLQIQRFSVKSDPDNRINRRQTLVHESTPKSTSTHPSNLELHRAAHSPTRSKRSYLEYDFGIDRFVYVMRKMNNVLNSNTNNRQLNRFTSSFNNLFASNGLVAFNTFYTLLASFWTVVDAVTNIFRFNEARIRDGIQRNQDQNKPDPLADLQAELDDTNANLEEVAELVTTLDQAAARLETVTGDEFDRSGVKNKKKKKKSKKSKKHNSRRRKPSLQTTPQPTRYPYPYPVTHSYSVTRDNSFSTHPPIQPASSDRWKPIYSNWSPVIPQSSAESNRNIYHYPAVSYASQISNSQNNNPLPSSTTYSYFSPANIAVGRTNPQPPSIAENRNAMNYDNRMSNSQQQSSPEINRHAYPASNNDHAKYNSWVGLHRSTASGQRYRKASAIVQPRRK</sequence>
<keyword evidence="4" id="KW-1185">Reference proteome</keyword>
<dbReference type="Proteomes" id="UP000000305">
    <property type="component" value="Unassembled WGS sequence"/>
</dbReference>
<organism evidence="3 4">
    <name type="scientific">Daphnia pulex</name>
    <name type="common">Water flea</name>
    <dbReference type="NCBI Taxonomy" id="6669"/>
    <lineage>
        <taxon>Eukaryota</taxon>
        <taxon>Metazoa</taxon>
        <taxon>Ecdysozoa</taxon>
        <taxon>Arthropoda</taxon>
        <taxon>Crustacea</taxon>
        <taxon>Branchiopoda</taxon>
        <taxon>Diplostraca</taxon>
        <taxon>Cladocera</taxon>
        <taxon>Anomopoda</taxon>
        <taxon>Daphniidae</taxon>
        <taxon>Daphnia</taxon>
    </lineage>
</organism>
<feature type="compositionally biased region" description="Basic residues" evidence="1">
    <location>
        <begin position="512"/>
        <end position="534"/>
    </location>
</feature>
<feature type="chain" id="PRO_5003240601" evidence="2">
    <location>
        <begin position="28"/>
        <end position="713"/>
    </location>
</feature>
<gene>
    <name evidence="3" type="ORF">DAPPUDRAFT_306037</name>
</gene>
<dbReference type="InParanoid" id="E9GU83"/>
<reference evidence="3 4" key="1">
    <citation type="journal article" date="2011" name="Science">
        <title>The ecoresponsive genome of Daphnia pulex.</title>
        <authorList>
            <person name="Colbourne J.K."/>
            <person name="Pfrender M.E."/>
            <person name="Gilbert D."/>
            <person name="Thomas W.K."/>
            <person name="Tucker A."/>
            <person name="Oakley T.H."/>
            <person name="Tokishita S."/>
            <person name="Aerts A."/>
            <person name="Arnold G.J."/>
            <person name="Basu M.K."/>
            <person name="Bauer D.J."/>
            <person name="Caceres C.E."/>
            <person name="Carmel L."/>
            <person name="Casola C."/>
            <person name="Choi J.H."/>
            <person name="Detter J.C."/>
            <person name="Dong Q."/>
            <person name="Dusheyko S."/>
            <person name="Eads B.D."/>
            <person name="Frohlich T."/>
            <person name="Geiler-Samerotte K.A."/>
            <person name="Gerlach D."/>
            <person name="Hatcher P."/>
            <person name="Jogdeo S."/>
            <person name="Krijgsveld J."/>
            <person name="Kriventseva E.V."/>
            <person name="Kultz D."/>
            <person name="Laforsch C."/>
            <person name="Lindquist E."/>
            <person name="Lopez J."/>
            <person name="Manak J.R."/>
            <person name="Muller J."/>
            <person name="Pangilinan J."/>
            <person name="Patwardhan R.P."/>
            <person name="Pitluck S."/>
            <person name="Pritham E.J."/>
            <person name="Rechtsteiner A."/>
            <person name="Rho M."/>
            <person name="Rogozin I.B."/>
            <person name="Sakarya O."/>
            <person name="Salamov A."/>
            <person name="Schaack S."/>
            <person name="Shapiro H."/>
            <person name="Shiga Y."/>
            <person name="Skalitzky C."/>
            <person name="Smith Z."/>
            <person name="Souvorov A."/>
            <person name="Sung W."/>
            <person name="Tang Z."/>
            <person name="Tsuchiya D."/>
            <person name="Tu H."/>
            <person name="Vos H."/>
            <person name="Wang M."/>
            <person name="Wolf Y.I."/>
            <person name="Yamagata H."/>
            <person name="Yamada T."/>
            <person name="Ye Y."/>
            <person name="Shaw J.R."/>
            <person name="Andrews J."/>
            <person name="Crease T.J."/>
            <person name="Tang H."/>
            <person name="Lucas S.M."/>
            <person name="Robertson H.M."/>
            <person name="Bork P."/>
            <person name="Koonin E.V."/>
            <person name="Zdobnov E.M."/>
            <person name="Grigoriev I.V."/>
            <person name="Lynch M."/>
            <person name="Boore J.L."/>
        </authorList>
    </citation>
    <scope>NUCLEOTIDE SEQUENCE [LARGE SCALE GENOMIC DNA]</scope>
</reference>
<evidence type="ECO:0000256" key="2">
    <source>
        <dbReference type="SAM" id="SignalP"/>
    </source>
</evidence>
<feature type="region of interest" description="Disordered" evidence="1">
    <location>
        <begin position="336"/>
        <end position="366"/>
    </location>
</feature>
<evidence type="ECO:0000256" key="1">
    <source>
        <dbReference type="SAM" id="MobiDB-lite"/>
    </source>
</evidence>
<dbReference type="OrthoDB" id="6361458at2759"/>
<dbReference type="EMBL" id="GL732565">
    <property type="protein sequence ID" value="EFX76990.1"/>
    <property type="molecule type" value="Genomic_DNA"/>
</dbReference>
<evidence type="ECO:0000313" key="4">
    <source>
        <dbReference type="Proteomes" id="UP000000305"/>
    </source>
</evidence>
<feature type="region of interest" description="Disordered" evidence="1">
    <location>
        <begin position="230"/>
        <end position="267"/>
    </location>
</feature>
<keyword evidence="2" id="KW-0732">Signal</keyword>
<feature type="signal peptide" evidence="2">
    <location>
        <begin position="1"/>
        <end position="27"/>
    </location>
</feature>
<feature type="compositionally biased region" description="Polar residues" evidence="1">
    <location>
        <begin position="340"/>
        <end position="357"/>
    </location>
</feature>
<dbReference type="HOGENOM" id="CLU_387463_0_0_1"/>
<feature type="region of interest" description="Disordered" evidence="1">
    <location>
        <begin position="694"/>
        <end position="713"/>
    </location>
</feature>
<feature type="compositionally biased region" description="Basic and acidic residues" evidence="1">
    <location>
        <begin position="250"/>
        <end position="263"/>
    </location>
</feature>
<name>E9GU83_DAPPU</name>
<feature type="region of interest" description="Disordered" evidence="1">
    <location>
        <begin position="507"/>
        <end position="547"/>
    </location>
</feature>
<dbReference type="KEGG" id="dpx:DAPPUDRAFT_306037"/>
<dbReference type="AlphaFoldDB" id="E9GU83"/>